<gene>
    <name evidence="1" type="ORF">AA415_01661</name>
</gene>
<dbReference type="EMBL" id="LRGC01000006">
    <property type="protein sequence ID" value="KWR55212.1"/>
    <property type="molecule type" value="Genomic_DNA"/>
</dbReference>
<sequence length="105" mass="12171">MTSLKPNRTISADFLFWLQNTQKSCSQNRYDSSPCQATKDNQKICESISDFTATIGEIITDMPYLCEPEVSEQKRAIFLFFPSFEDKLRLKSLNLRFSAKKQVNF</sequence>
<organism evidence="1 2">
    <name type="scientific">Bacteroides stercoris</name>
    <dbReference type="NCBI Taxonomy" id="46506"/>
    <lineage>
        <taxon>Bacteria</taxon>
        <taxon>Pseudomonadati</taxon>
        <taxon>Bacteroidota</taxon>
        <taxon>Bacteroidia</taxon>
        <taxon>Bacteroidales</taxon>
        <taxon>Bacteroidaceae</taxon>
        <taxon>Bacteroides</taxon>
    </lineage>
</organism>
<comment type="caution">
    <text evidence="1">The sequence shown here is derived from an EMBL/GenBank/DDBJ whole genome shotgun (WGS) entry which is preliminary data.</text>
</comment>
<keyword evidence="2" id="KW-1185">Reference proteome</keyword>
<dbReference type="Proteomes" id="UP000056419">
    <property type="component" value="Unassembled WGS sequence"/>
</dbReference>
<evidence type="ECO:0000313" key="2">
    <source>
        <dbReference type="Proteomes" id="UP000056419"/>
    </source>
</evidence>
<reference evidence="1 2" key="1">
    <citation type="journal article" date="2016" name="BMC Genomics">
        <title>Type VI secretion systems of human gut Bacteroidales segregate into three genetic architectures, two of which are contained on mobile genetic elements.</title>
        <authorList>
            <person name="Coyne M.J."/>
            <person name="Roelofs K.G."/>
            <person name="Comstock L.E."/>
        </authorList>
    </citation>
    <scope>NUCLEOTIDE SEQUENCE [LARGE SCALE GENOMIC DNA]</scope>
    <source>
        <strain evidence="1 2">CL09T03C01</strain>
    </source>
</reference>
<dbReference type="AlphaFoldDB" id="A0A125MFV2"/>
<proteinExistence type="predicted"/>
<evidence type="ECO:0000313" key="1">
    <source>
        <dbReference type="EMBL" id="KWR55212.1"/>
    </source>
</evidence>
<accession>A0A125MFV2</accession>
<name>A0A125MFV2_BACSE</name>
<dbReference type="PATRIC" id="fig|46506.5.peg.1768"/>
<protein>
    <submittedName>
        <fullName evidence="1">Uncharacterized protein</fullName>
    </submittedName>
</protein>